<proteinExistence type="predicted"/>
<evidence type="ECO:0000313" key="4">
    <source>
        <dbReference type="Proteomes" id="UP001058016"/>
    </source>
</evidence>
<evidence type="ECO:0000256" key="1">
    <source>
        <dbReference type="SAM" id="SignalP"/>
    </source>
</evidence>
<sequence>MKLKWGLIGILIGILSACQSSNQPMDITYPQPSINIPAEGQKPPIDSEVEIKTPVLKSDQIEEPINQTDENEERVDCLVSATVNQAVELLQLQMSEKQLAAIIHEPTEQQLAIVDHLDVIEYNQEPSDERLLVIPQHIGSKITIYQVRYEDDKLIEGTPLLETQIVEDGQILDIECSLPEGIPHTKIVIEYKENRVDYLITYDGVGTRPQVEFLEDEN</sequence>
<dbReference type="Proteomes" id="UP001058072">
    <property type="component" value="Chromosome"/>
</dbReference>
<protein>
    <submittedName>
        <fullName evidence="3">Uncharacterized protein</fullName>
    </submittedName>
</protein>
<evidence type="ECO:0000313" key="3">
    <source>
        <dbReference type="EMBL" id="UUF09326.1"/>
    </source>
</evidence>
<organism evidence="3 5">
    <name type="scientific">Turicibacter bilis</name>
    <dbReference type="NCBI Taxonomy" id="2735723"/>
    <lineage>
        <taxon>Bacteria</taxon>
        <taxon>Bacillati</taxon>
        <taxon>Bacillota</taxon>
        <taxon>Erysipelotrichia</taxon>
        <taxon>Erysipelotrichales</taxon>
        <taxon>Turicibacteraceae</taxon>
        <taxon>Turicibacter</taxon>
    </lineage>
</organism>
<keyword evidence="4" id="KW-1185">Reference proteome</keyword>
<name>A0A9Q9FGW3_9FIRM</name>
<dbReference type="PROSITE" id="PS51257">
    <property type="entry name" value="PROKAR_LIPOPROTEIN"/>
    <property type="match status" value="1"/>
</dbReference>
<reference evidence="3 4" key="1">
    <citation type="submission" date="2021-03" db="EMBL/GenBank/DDBJ databases">
        <title>Comparative Genomics and Metabolomics in the genus Turicibacter.</title>
        <authorList>
            <person name="Maki J."/>
            <person name="Looft T."/>
        </authorList>
    </citation>
    <scope>NUCLEOTIDE SEQUENCE</scope>
    <source>
        <strain evidence="3">ISU324</strain>
        <strain evidence="2 4">MMM721</strain>
    </source>
</reference>
<dbReference type="RefSeq" id="WP_055244891.1">
    <property type="nucleotide sequence ID" value="NZ_CP071249.1"/>
</dbReference>
<feature type="chain" id="PRO_5040364589" evidence="1">
    <location>
        <begin position="23"/>
        <end position="218"/>
    </location>
</feature>
<gene>
    <name evidence="2" type="ORF">J0J69_08950</name>
    <name evidence="3" type="ORF">J0J70_05030</name>
</gene>
<dbReference type="EMBL" id="CP071250">
    <property type="protein sequence ID" value="UUF09326.1"/>
    <property type="molecule type" value="Genomic_DNA"/>
</dbReference>
<keyword evidence="1" id="KW-0732">Signal</keyword>
<evidence type="ECO:0000313" key="2">
    <source>
        <dbReference type="EMBL" id="UUF05217.1"/>
    </source>
</evidence>
<evidence type="ECO:0000313" key="5">
    <source>
        <dbReference type="Proteomes" id="UP001058072"/>
    </source>
</evidence>
<dbReference type="AlphaFoldDB" id="A0A9Q9FGW3"/>
<accession>A0A9Q9FGW3</accession>
<dbReference type="EMBL" id="CP071249">
    <property type="protein sequence ID" value="UUF05217.1"/>
    <property type="molecule type" value="Genomic_DNA"/>
</dbReference>
<feature type="signal peptide" evidence="1">
    <location>
        <begin position="1"/>
        <end position="22"/>
    </location>
</feature>
<dbReference type="Proteomes" id="UP001058016">
    <property type="component" value="Chromosome"/>
</dbReference>